<evidence type="ECO:0000256" key="1">
    <source>
        <dbReference type="ARBA" id="ARBA00004651"/>
    </source>
</evidence>
<dbReference type="SUPFAM" id="SSF50182">
    <property type="entry name" value="Sm-like ribonucleoproteins"/>
    <property type="match status" value="1"/>
</dbReference>
<dbReference type="InterPro" id="IPR023408">
    <property type="entry name" value="MscS_beta-dom_sf"/>
</dbReference>
<gene>
    <name evidence="11" type="ORF">SAMN04488502_1052</name>
</gene>
<dbReference type="RefSeq" id="WP_092072662.1">
    <property type="nucleotide sequence ID" value="NZ_FNHB01000005.1"/>
</dbReference>
<dbReference type="PANTHER" id="PTHR30566:SF25">
    <property type="entry name" value="INNER MEMBRANE PROTEIN"/>
    <property type="match status" value="1"/>
</dbReference>
<reference evidence="11 12" key="1">
    <citation type="submission" date="2016-10" db="EMBL/GenBank/DDBJ databases">
        <authorList>
            <person name="de Groot N.N."/>
        </authorList>
    </citation>
    <scope>NUCLEOTIDE SEQUENCE [LARGE SCALE GENOMIC DNA]</scope>
    <source>
        <strain evidence="11 12">DSM 1736</strain>
    </source>
</reference>
<dbReference type="PANTHER" id="PTHR30566">
    <property type="entry name" value="YNAI-RELATED MECHANOSENSITIVE ION CHANNEL"/>
    <property type="match status" value="1"/>
</dbReference>
<keyword evidence="5 7" id="KW-1133">Transmembrane helix</keyword>
<dbReference type="EMBL" id="FNHB01000005">
    <property type="protein sequence ID" value="SDM47983.1"/>
    <property type="molecule type" value="Genomic_DNA"/>
</dbReference>
<feature type="transmembrane region" description="Helical" evidence="7">
    <location>
        <begin position="86"/>
        <end position="112"/>
    </location>
</feature>
<dbReference type="InterPro" id="IPR011066">
    <property type="entry name" value="MscS_channel_C_sf"/>
</dbReference>
<dbReference type="InterPro" id="IPR010920">
    <property type="entry name" value="LSM_dom_sf"/>
</dbReference>
<dbReference type="Pfam" id="PF00924">
    <property type="entry name" value="MS_channel_2nd"/>
    <property type="match status" value="1"/>
</dbReference>
<feature type="transmembrane region" description="Helical" evidence="7">
    <location>
        <begin position="61"/>
        <end position="80"/>
    </location>
</feature>
<protein>
    <submittedName>
        <fullName evidence="11">Mechanosensitive ion channel</fullName>
    </submittedName>
</protein>
<comment type="subcellular location">
    <subcellularLocation>
        <location evidence="1">Cell membrane</location>
        <topology evidence="1">Multi-pass membrane protein</topology>
    </subcellularLocation>
</comment>
<sequence>MAESVLLTQIGRALAIILAAVLIGYAVERYLLTKLKQLADATKWECDEVIVCALRGRLIKWLFIAGLYSVVLVTPLPYNITGISKSVLIVIFVLSVTAAAAHIAVGVINVYAKKSRRAFPSTSIFTNLTISLLVIIGALIIMQSLGISITPLLTALGVGGLAVALALQDTLSNFFAGLHILFSRPIRPSDYIRLDTGEEGYVIDITWRNTSIRDLTENMIVVPNSKMATAKIINFSLPTKSLIILMPIGVSYNSDLEQVERITAETAREVMAEVPGGMPDYEPVVRFNSFGEYSVQYNVLMCVQEFAAQYLVKHEFIKRLHRNYRMAGIKVPYPVQTVYLRKE</sequence>
<feature type="transmembrane region" description="Helical" evidence="7">
    <location>
        <begin position="6"/>
        <end position="27"/>
    </location>
</feature>
<keyword evidence="3" id="KW-1003">Cell membrane</keyword>
<evidence type="ECO:0000256" key="4">
    <source>
        <dbReference type="ARBA" id="ARBA00022692"/>
    </source>
</evidence>
<evidence type="ECO:0000256" key="7">
    <source>
        <dbReference type="SAM" id="Phobius"/>
    </source>
</evidence>
<dbReference type="OrthoDB" id="9809206at2"/>
<feature type="transmembrane region" description="Helical" evidence="7">
    <location>
        <begin position="148"/>
        <end position="167"/>
    </location>
</feature>
<dbReference type="SUPFAM" id="SSF82689">
    <property type="entry name" value="Mechanosensitive channel protein MscS (YggB), C-terminal domain"/>
    <property type="match status" value="1"/>
</dbReference>
<evidence type="ECO:0000256" key="3">
    <source>
        <dbReference type="ARBA" id="ARBA00022475"/>
    </source>
</evidence>
<dbReference type="Proteomes" id="UP000214880">
    <property type="component" value="Unassembled WGS sequence"/>
</dbReference>
<dbReference type="Pfam" id="PF21088">
    <property type="entry name" value="MS_channel_1st"/>
    <property type="match status" value="1"/>
</dbReference>
<accession>A0A1G9TJZ6</accession>
<dbReference type="Gene3D" id="1.10.287.1260">
    <property type="match status" value="1"/>
</dbReference>
<comment type="similarity">
    <text evidence="2">Belongs to the MscS (TC 1.A.23) family.</text>
</comment>
<evidence type="ECO:0000256" key="2">
    <source>
        <dbReference type="ARBA" id="ARBA00008017"/>
    </source>
</evidence>
<dbReference type="SUPFAM" id="SSF82861">
    <property type="entry name" value="Mechanosensitive channel protein MscS (YggB), transmembrane region"/>
    <property type="match status" value="1"/>
</dbReference>
<feature type="domain" description="Mechanosensitive ion channel MscS" evidence="8">
    <location>
        <begin position="169"/>
        <end position="236"/>
    </location>
</feature>
<evidence type="ECO:0000256" key="5">
    <source>
        <dbReference type="ARBA" id="ARBA00022989"/>
    </source>
</evidence>
<dbReference type="Gene3D" id="2.30.30.60">
    <property type="match status" value="1"/>
</dbReference>
<dbReference type="InterPro" id="IPR011014">
    <property type="entry name" value="MscS_channel_TM-2"/>
</dbReference>
<dbReference type="STRING" id="146817.SAMN04488502_1052"/>
<evidence type="ECO:0000313" key="12">
    <source>
        <dbReference type="Proteomes" id="UP000214880"/>
    </source>
</evidence>
<dbReference type="InterPro" id="IPR049278">
    <property type="entry name" value="MS_channel_C"/>
</dbReference>
<keyword evidence="6 7" id="KW-0472">Membrane</keyword>
<evidence type="ECO:0000313" key="11">
    <source>
        <dbReference type="EMBL" id="SDM47983.1"/>
    </source>
</evidence>
<evidence type="ECO:0000259" key="8">
    <source>
        <dbReference type="Pfam" id="PF00924"/>
    </source>
</evidence>
<dbReference type="AlphaFoldDB" id="A0A1G9TJZ6"/>
<keyword evidence="12" id="KW-1185">Reference proteome</keyword>
<feature type="domain" description="Mechanosensitive ion channel transmembrane helices 2/3" evidence="10">
    <location>
        <begin position="132"/>
        <end position="168"/>
    </location>
</feature>
<proteinExistence type="inferred from homology"/>
<evidence type="ECO:0000259" key="10">
    <source>
        <dbReference type="Pfam" id="PF21088"/>
    </source>
</evidence>
<organism evidence="11 12">
    <name type="scientific">Dendrosporobacter quercicolus</name>
    <dbReference type="NCBI Taxonomy" id="146817"/>
    <lineage>
        <taxon>Bacteria</taxon>
        <taxon>Bacillati</taxon>
        <taxon>Bacillota</taxon>
        <taxon>Negativicutes</taxon>
        <taxon>Selenomonadales</taxon>
        <taxon>Sporomusaceae</taxon>
        <taxon>Dendrosporobacter</taxon>
    </lineage>
</organism>
<dbReference type="InterPro" id="IPR006685">
    <property type="entry name" value="MscS_channel_2nd"/>
</dbReference>
<feature type="domain" description="Mechanosensitive ion channel MscS C-terminal" evidence="9">
    <location>
        <begin position="246"/>
        <end position="330"/>
    </location>
</feature>
<keyword evidence="4 7" id="KW-0812">Transmembrane</keyword>
<dbReference type="InterPro" id="IPR049142">
    <property type="entry name" value="MS_channel_1st"/>
</dbReference>
<name>A0A1G9TJZ6_9FIRM</name>
<dbReference type="Gene3D" id="3.30.70.100">
    <property type="match status" value="1"/>
</dbReference>
<dbReference type="GO" id="GO:0055085">
    <property type="term" value="P:transmembrane transport"/>
    <property type="evidence" value="ECO:0007669"/>
    <property type="project" value="InterPro"/>
</dbReference>
<feature type="transmembrane region" description="Helical" evidence="7">
    <location>
        <begin position="124"/>
        <end position="142"/>
    </location>
</feature>
<evidence type="ECO:0000259" key="9">
    <source>
        <dbReference type="Pfam" id="PF21082"/>
    </source>
</evidence>
<dbReference type="Pfam" id="PF21082">
    <property type="entry name" value="MS_channel_3rd"/>
    <property type="match status" value="1"/>
</dbReference>
<evidence type="ECO:0000256" key="6">
    <source>
        <dbReference type="ARBA" id="ARBA00023136"/>
    </source>
</evidence>
<dbReference type="GO" id="GO:0005886">
    <property type="term" value="C:plasma membrane"/>
    <property type="evidence" value="ECO:0007669"/>
    <property type="project" value="UniProtKB-SubCell"/>
</dbReference>